<comment type="similarity">
    <text evidence="10 12">Belongs to the ApbE family.</text>
</comment>
<evidence type="ECO:0000256" key="10">
    <source>
        <dbReference type="PIRNR" id="PIRNR006268"/>
    </source>
</evidence>
<dbReference type="SUPFAM" id="SSF143631">
    <property type="entry name" value="ApbE-like"/>
    <property type="match status" value="1"/>
</dbReference>
<dbReference type="GO" id="GO:0046872">
    <property type="term" value="F:metal ion binding"/>
    <property type="evidence" value="ECO:0007669"/>
    <property type="project" value="UniProtKB-UniRule"/>
</dbReference>
<evidence type="ECO:0000256" key="7">
    <source>
        <dbReference type="ARBA" id="ARBA00022842"/>
    </source>
</evidence>
<keyword evidence="12 14" id="KW-0449">Lipoprotein</keyword>
<sequence>MRRYKTENNYRTGTAAFVLLCSLALTACQGAQNTGGNSQEESRKEFFAMDTYMTFTAYGDNAGEALEKAEKEIHTLESEWSVTDENSEIYAVNHSNGNVVTLSEDTAGVVSFALEMAKETDGALEPTIYPVLTAWGFTTDENRIPGNEEIQSLLSRVGYEKVELNGQKIHLPEGMELDLGAVGKGYAGDLTAEIVKESGVTSALLNIGGNVQTVGSRPDGNDWRLAIRSPYGDGEVGVLEVSDCAVVTSGNYERYFTGEDGKRYGHILDPKTGYPVDNGLASVTIVTEEGKTGDALSTSMFVKGLEGAQEYWKSHEGFDMILMTEDGEIYLTEGIENNFTLTDSFSNMEKHIIRR</sequence>
<evidence type="ECO:0000313" key="14">
    <source>
        <dbReference type="EMBL" id="GLG05335.1"/>
    </source>
</evidence>
<feature type="binding site" evidence="11">
    <location>
        <position position="181"/>
    </location>
    <ligand>
        <name>Mg(2+)</name>
        <dbReference type="ChEBI" id="CHEBI:18420"/>
    </ligand>
</feature>
<feature type="signal peptide" evidence="12">
    <location>
        <begin position="1"/>
        <end position="27"/>
    </location>
</feature>
<evidence type="ECO:0000256" key="9">
    <source>
        <dbReference type="ARBA" id="ARBA00048540"/>
    </source>
</evidence>
<keyword evidence="13" id="KW-0175">Coiled coil</keyword>
<keyword evidence="12" id="KW-0472">Membrane</keyword>
<evidence type="ECO:0000256" key="13">
    <source>
        <dbReference type="SAM" id="Coils"/>
    </source>
</evidence>
<dbReference type="PROSITE" id="PS51257">
    <property type="entry name" value="PROKAR_LIPOPROTEIN"/>
    <property type="match status" value="1"/>
</dbReference>
<organism evidence="14 15">
    <name type="scientific">Sellimonas catena</name>
    <dbReference type="NCBI Taxonomy" id="2994035"/>
    <lineage>
        <taxon>Bacteria</taxon>
        <taxon>Bacillati</taxon>
        <taxon>Bacillota</taxon>
        <taxon>Clostridia</taxon>
        <taxon>Lachnospirales</taxon>
        <taxon>Lachnospiraceae</taxon>
        <taxon>Sellimonas</taxon>
    </lineage>
</organism>
<evidence type="ECO:0000256" key="2">
    <source>
        <dbReference type="ARBA" id="ARBA00016337"/>
    </source>
</evidence>
<name>A0A9W6FF12_9FIRM</name>
<dbReference type="Pfam" id="PF02424">
    <property type="entry name" value="ApbE"/>
    <property type="match status" value="1"/>
</dbReference>
<keyword evidence="3 10" id="KW-0285">Flavoprotein</keyword>
<comment type="catalytic activity">
    <reaction evidence="9 10 12">
        <text>L-threonyl-[protein] + FAD = FMN-L-threonyl-[protein] + AMP + H(+)</text>
        <dbReference type="Rhea" id="RHEA:36847"/>
        <dbReference type="Rhea" id="RHEA-COMP:11060"/>
        <dbReference type="Rhea" id="RHEA-COMP:11061"/>
        <dbReference type="ChEBI" id="CHEBI:15378"/>
        <dbReference type="ChEBI" id="CHEBI:30013"/>
        <dbReference type="ChEBI" id="CHEBI:57692"/>
        <dbReference type="ChEBI" id="CHEBI:74257"/>
        <dbReference type="ChEBI" id="CHEBI:456215"/>
        <dbReference type="EC" id="2.7.1.180"/>
    </reaction>
</comment>
<dbReference type="PIRSF" id="PIRSF006268">
    <property type="entry name" value="ApbE"/>
    <property type="match status" value="1"/>
</dbReference>
<evidence type="ECO:0000256" key="8">
    <source>
        <dbReference type="ARBA" id="ARBA00031306"/>
    </source>
</evidence>
<evidence type="ECO:0000256" key="4">
    <source>
        <dbReference type="ARBA" id="ARBA00022679"/>
    </source>
</evidence>
<evidence type="ECO:0000313" key="15">
    <source>
        <dbReference type="Proteomes" id="UP001145145"/>
    </source>
</evidence>
<reference evidence="14 15" key="1">
    <citation type="journal article" date="2023" name="Int. J. Syst. Evol. Microbiol.">
        <title>Sellimonas catena sp. nov., isolated from human faeces.</title>
        <authorList>
            <person name="Hisatomi A."/>
            <person name="Ohkuma M."/>
            <person name="Sakamoto M."/>
        </authorList>
    </citation>
    <scope>NUCLEOTIDE SEQUENCE [LARGE SCALE GENOMIC DNA]</scope>
    <source>
        <strain evidence="14 15">12EGH17</strain>
    </source>
</reference>
<feature type="chain" id="PRO_5041012602" description="FAD:protein FMN transferase" evidence="12">
    <location>
        <begin position="28"/>
        <end position="355"/>
    </location>
</feature>
<keyword evidence="6 10" id="KW-0274">FAD</keyword>
<keyword evidence="12" id="KW-1003">Cell membrane</keyword>
<dbReference type="RefSeq" id="WP_281873157.1">
    <property type="nucleotide sequence ID" value="NZ_BSBO01000027.1"/>
</dbReference>
<dbReference type="Proteomes" id="UP001145145">
    <property type="component" value="Unassembled WGS sequence"/>
</dbReference>
<comment type="cofactor">
    <cofactor evidence="11">
        <name>Mg(2+)</name>
        <dbReference type="ChEBI" id="CHEBI:18420"/>
    </cofactor>
    <cofactor evidence="11">
        <name>Mn(2+)</name>
        <dbReference type="ChEBI" id="CHEBI:29035"/>
    </cofactor>
    <text evidence="11">Magnesium. Can also use manganese.</text>
</comment>
<dbReference type="PANTHER" id="PTHR30040">
    <property type="entry name" value="THIAMINE BIOSYNTHESIS LIPOPROTEIN APBE"/>
    <property type="match status" value="1"/>
</dbReference>
<keyword evidence="15" id="KW-1185">Reference proteome</keyword>
<protein>
    <recommendedName>
        <fullName evidence="2 10">FAD:protein FMN transferase</fullName>
        <ecNumber evidence="1 10">2.7.1.180</ecNumber>
    </recommendedName>
    <alternativeName>
        <fullName evidence="8 10">Flavin transferase</fullName>
    </alternativeName>
</protein>
<dbReference type="GO" id="GO:0005886">
    <property type="term" value="C:plasma membrane"/>
    <property type="evidence" value="ECO:0007669"/>
    <property type="project" value="UniProtKB-SubCell"/>
</dbReference>
<feature type="binding site" evidence="11">
    <location>
        <position position="294"/>
    </location>
    <ligand>
        <name>Mg(2+)</name>
        <dbReference type="ChEBI" id="CHEBI:18420"/>
    </ligand>
</feature>
<evidence type="ECO:0000256" key="5">
    <source>
        <dbReference type="ARBA" id="ARBA00022723"/>
    </source>
</evidence>
<feature type="binding site" evidence="11">
    <location>
        <position position="298"/>
    </location>
    <ligand>
        <name>Mg(2+)</name>
        <dbReference type="ChEBI" id="CHEBI:18420"/>
    </ligand>
</feature>
<keyword evidence="5 10" id="KW-0479">Metal-binding</keyword>
<gene>
    <name evidence="14" type="ORF">Selli1_25090</name>
</gene>
<comment type="subcellular location">
    <subcellularLocation>
        <location evidence="12">Cell inner membrane</location>
        <topology evidence="12">Lipid-anchor</topology>
        <orientation evidence="12">Periplasmic side</orientation>
    </subcellularLocation>
</comment>
<keyword evidence="12" id="KW-0997">Cell inner membrane</keyword>
<evidence type="ECO:0000256" key="6">
    <source>
        <dbReference type="ARBA" id="ARBA00022827"/>
    </source>
</evidence>
<accession>A0A9W6FF12</accession>
<comment type="function">
    <text evidence="12">Flavin transferase that catalyzes the transfer of the FMN moiety of FAD and its covalent binding to the hydroxyl group of a threonine residue in a target flavoprotein.</text>
</comment>
<dbReference type="AlphaFoldDB" id="A0A9W6FF12"/>
<dbReference type="Gene3D" id="3.10.520.10">
    <property type="entry name" value="ApbE-like domains"/>
    <property type="match status" value="1"/>
</dbReference>
<evidence type="ECO:0000256" key="3">
    <source>
        <dbReference type="ARBA" id="ARBA00022630"/>
    </source>
</evidence>
<evidence type="ECO:0000256" key="12">
    <source>
        <dbReference type="RuleBase" id="RU363002"/>
    </source>
</evidence>
<evidence type="ECO:0000256" key="1">
    <source>
        <dbReference type="ARBA" id="ARBA00011955"/>
    </source>
</evidence>
<dbReference type="GO" id="GO:0016740">
    <property type="term" value="F:transferase activity"/>
    <property type="evidence" value="ECO:0007669"/>
    <property type="project" value="UniProtKB-UniRule"/>
</dbReference>
<dbReference type="PANTHER" id="PTHR30040:SF2">
    <property type="entry name" value="FAD:PROTEIN FMN TRANSFERASE"/>
    <property type="match status" value="1"/>
</dbReference>
<proteinExistence type="inferred from homology"/>
<dbReference type="EC" id="2.7.1.180" evidence="1 10"/>
<keyword evidence="12" id="KW-0732">Signal</keyword>
<dbReference type="EMBL" id="BSBO01000027">
    <property type="protein sequence ID" value="GLG05335.1"/>
    <property type="molecule type" value="Genomic_DNA"/>
</dbReference>
<dbReference type="InterPro" id="IPR024932">
    <property type="entry name" value="ApbE"/>
</dbReference>
<keyword evidence="4 10" id="KW-0808">Transferase</keyword>
<comment type="caution">
    <text evidence="14">The sequence shown here is derived from an EMBL/GenBank/DDBJ whole genome shotgun (WGS) entry which is preliminary data.</text>
</comment>
<feature type="coiled-coil region" evidence="13">
    <location>
        <begin position="59"/>
        <end position="86"/>
    </location>
</feature>
<keyword evidence="7 10" id="KW-0460">Magnesium</keyword>
<dbReference type="InterPro" id="IPR003374">
    <property type="entry name" value="ApbE-like_sf"/>
</dbReference>
<evidence type="ECO:0000256" key="11">
    <source>
        <dbReference type="PIRSR" id="PIRSR006268-2"/>
    </source>
</evidence>